<feature type="binding site" evidence="4">
    <location>
        <position position="71"/>
    </location>
    <ligand>
        <name>Zn(2+)</name>
        <dbReference type="ChEBI" id="CHEBI:29105"/>
    </ligand>
</feature>
<dbReference type="RefSeq" id="WP_381536417.1">
    <property type="nucleotide sequence ID" value="NZ_JBHUGI010000014.1"/>
</dbReference>
<comment type="cofactor">
    <cofactor evidence="4">
        <name>Zn(2+)</name>
        <dbReference type="ChEBI" id="CHEBI:29105"/>
    </cofactor>
    <text evidence="4">Binds 1 zinc ion.</text>
</comment>
<name>A0ABW4SEB6_9BACL</name>
<protein>
    <recommendedName>
        <fullName evidence="4">Protein SprT-like</fullName>
    </recommendedName>
</protein>
<comment type="subcellular location">
    <subcellularLocation>
        <location evidence="4">Cytoplasm</location>
    </subcellularLocation>
</comment>
<evidence type="ECO:0000256" key="1">
    <source>
        <dbReference type="ARBA" id="ARBA00022490"/>
    </source>
</evidence>
<feature type="binding site" evidence="4">
    <location>
        <position position="67"/>
    </location>
    <ligand>
        <name>Zn(2+)</name>
        <dbReference type="ChEBI" id="CHEBI:29105"/>
    </ligand>
</feature>
<sequence>MIDNELQLLIEKTSIEFFHKPFIHEARFNGRLRTTGGRYMLVDHSIEINPLILKVHGMEELIGVIKHELCHYHLHIEGKGYRHRDADFRKLLKQTSSPRFCQPLSTGNEKVRVNHIYKCISCEQKYNRKRRMDVRKYKCGKCAGKIMYCPVGNE</sequence>
<reference evidence="7" key="1">
    <citation type="journal article" date="2019" name="Int. J. Syst. Evol. Microbiol.">
        <title>The Global Catalogue of Microorganisms (GCM) 10K type strain sequencing project: providing services to taxonomists for standard genome sequencing and annotation.</title>
        <authorList>
            <consortium name="The Broad Institute Genomics Platform"/>
            <consortium name="The Broad Institute Genome Sequencing Center for Infectious Disease"/>
            <person name="Wu L."/>
            <person name="Ma J."/>
        </authorList>
    </citation>
    <scope>NUCLEOTIDE SEQUENCE [LARGE SCALE GENOMIC DNA]</scope>
    <source>
        <strain evidence="7">CGMCC 4.7177</strain>
    </source>
</reference>
<comment type="similarity">
    <text evidence="4">Belongs to the SprT family.</text>
</comment>
<dbReference type="SMART" id="SM00731">
    <property type="entry name" value="SprT"/>
    <property type="match status" value="1"/>
</dbReference>
<evidence type="ECO:0000256" key="2">
    <source>
        <dbReference type="ARBA" id="ARBA00022723"/>
    </source>
</evidence>
<feature type="domain" description="SprT-like" evidence="5">
    <location>
        <begin position="4"/>
        <end position="149"/>
    </location>
</feature>
<keyword evidence="1 4" id="KW-0963">Cytoplasm</keyword>
<evidence type="ECO:0000259" key="5">
    <source>
        <dbReference type="SMART" id="SM00731"/>
    </source>
</evidence>
<dbReference type="Proteomes" id="UP001597218">
    <property type="component" value="Unassembled WGS sequence"/>
</dbReference>
<organism evidence="6 7">
    <name type="scientific">Sporosarcina siberiensis</name>
    <dbReference type="NCBI Taxonomy" id="1365606"/>
    <lineage>
        <taxon>Bacteria</taxon>
        <taxon>Bacillati</taxon>
        <taxon>Bacillota</taxon>
        <taxon>Bacilli</taxon>
        <taxon>Bacillales</taxon>
        <taxon>Caryophanaceae</taxon>
        <taxon>Sporosarcina</taxon>
    </lineage>
</organism>
<dbReference type="EMBL" id="JBHUGI010000014">
    <property type="protein sequence ID" value="MFD1927721.1"/>
    <property type="molecule type" value="Genomic_DNA"/>
</dbReference>
<evidence type="ECO:0000313" key="6">
    <source>
        <dbReference type="EMBL" id="MFD1927721.1"/>
    </source>
</evidence>
<accession>A0ABW4SEB6</accession>
<evidence type="ECO:0000256" key="4">
    <source>
        <dbReference type="HAMAP-Rule" id="MF_00745"/>
    </source>
</evidence>
<gene>
    <name evidence="6" type="ORF">ACFSFY_06525</name>
</gene>
<dbReference type="HAMAP" id="MF_00745">
    <property type="entry name" value="SprT_like"/>
    <property type="match status" value="1"/>
</dbReference>
<keyword evidence="2 4" id="KW-0479">Metal-binding</keyword>
<feature type="active site" evidence="4">
    <location>
        <position position="68"/>
    </location>
</feature>
<comment type="caution">
    <text evidence="6">The sequence shown here is derived from an EMBL/GenBank/DDBJ whole genome shotgun (WGS) entry which is preliminary data.</text>
</comment>
<dbReference type="InterPro" id="IPR006640">
    <property type="entry name" value="SprT-like_domain"/>
</dbReference>
<dbReference type="NCBIfam" id="NF003339">
    <property type="entry name" value="PRK04351.1"/>
    <property type="match status" value="1"/>
</dbReference>
<dbReference type="InterPro" id="IPR023524">
    <property type="entry name" value="Uncharacterised_SprT-like"/>
</dbReference>
<keyword evidence="3 4" id="KW-0862">Zinc</keyword>
<keyword evidence="7" id="KW-1185">Reference proteome</keyword>
<dbReference type="Pfam" id="PF10263">
    <property type="entry name" value="SprT-like"/>
    <property type="match status" value="1"/>
</dbReference>
<evidence type="ECO:0000313" key="7">
    <source>
        <dbReference type="Proteomes" id="UP001597218"/>
    </source>
</evidence>
<proteinExistence type="inferred from homology"/>
<evidence type="ECO:0000256" key="3">
    <source>
        <dbReference type="ARBA" id="ARBA00022833"/>
    </source>
</evidence>